<reference evidence="1 2" key="1">
    <citation type="submission" date="2021-08" db="EMBL/GenBank/DDBJ databases">
        <title>Devosia salina sp. nov., isolated from the South China Sea sediment.</title>
        <authorList>
            <person name="Zhou Z."/>
        </authorList>
    </citation>
    <scope>NUCLEOTIDE SEQUENCE [LARGE SCALE GENOMIC DNA]</scope>
    <source>
        <strain evidence="1 2">SCS-3</strain>
    </source>
</reference>
<dbReference type="InterPro" id="IPR036102">
    <property type="entry name" value="OsmC/Ohrsf"/>
</dbReference>
<dbReference type="SUPFAM" id="SSF82784">
    <property type="entry name" value="OsmC-like"/>
    <property type="match status" value="1"/>
</dbReference>
<evidence type="ECO:0000313" key="1">
    <source>
        <dbReference type="EMBL" id="QYO77191.1"/>
    </source>
</evidence>
<dbReference type="PANTHER" id="PTHR35368:SF1">
    <property type="entry name" value="HYDROPEROXIDE REDUCTASE"/>
    <property type="match status" value="1"/>
</dbReference>
<accession>A0ABX8WGP6</accession>
<sequence>MLHYAITARRVDATGSVAGARDAEVVLDTSLAGREDALNPVELLLAGLAACMIKGVERAAPLLHFDFAGVEVRLEAERQDSPPMITAITYELIVDSPEPDRRLELLHTNVRRYGTISNTLAASTSLSGTIRRA</sequence>
<dbReference type="InterPro" id="IPR015946">
    <property type="entry name" value="KH_dom-like_a/b"/>
</dbReference>
<dbReference type="InterPro" id="IPR003718">
    <property type="entry name" value="OsmC/Ohr_fam"/>
</dbReference>
<dbReference type="EMBL" id="CP080590">
    <property type="protein sequence ID" value="QYO77191.1"/>
    <property type="molecule type" value="Genomic_DNA"/>
</dbReference>
<organism evidence="1 2">
    <name type="scientific">Devosia salina</name>
    <dbReference type="NCBI Taxonomy" id="2860336"/>
    <lineage>
        <taxon>Bacteria</taxon>
        <taxon>Pseudomonadati</taxon>
        <taxon>Pseudomonadota</taxon>
        <taxon>Alphaproteobacteria</taxon>
        <taxon>Hyphomicrobiales</taxon>
        <taxon>Devosiaceae</taxon>
        <taxon>Devosia</taxon>
    </lineage>
</organism>
<keyword evidence="2" id="KW-1185">Reference proteome</keyword>
<dbReference type="Proteomes" id="UP000825799">
    <property type="component" value="Chromosome"/>
</dbReference>
<name>A0ABX8WGP6_9HYPH</name>
<dbReference type="Gene3D" id="3.30.300.20">
    <property type="match status" value="1"/>
</dbReference>
<dbReference type="RefSeq" id="WP_220305653.1">
    <property type="nucleotide sequence ID" value="NZ_CP080590.1"/>
</dbReference>
<gene>
    <name evidence="1" type="ORF">K1X15_00870</name>
</gene>
<dbReference type="Pfam" id="PF02566">
    <property type="entry name" value="OsmC"/>
    <property type="match status" value="1"/>
</dbReference>
<dbReference type="InterPro" id="IPR052924">
    <property type="entry name" value="OsmC/Ohr_hydroprdx_reductase"/>
</dbReference>
<evidence type="ECO:0000313" key="2">
    <source>
        <dbReference type="Proteomes" id="UP000825799"/>
    </source>
</evidence>
<proteinExistence type="predicted"/>
<dbReference type="PANTHER" id="PTHR35368">
    <property type="entry name" value="HYDROPEROXIDE REDUCTASE"/>
    <property type="match status" value="1"/>
</dbReference>
<protein>
    <submittedName>
        <fullName evidence="1">OsmC family protein</fullName>
    </submittedName>
</protein>